<dbReference type="InterPro" id="IPR005068">
    <property type="entry name" value="Phage_lambda_Stf-r2"/>
</dbReference>
<sequence>MSSWSYTLTNKGRQLQAKAQAGTQLVYTKMAVGSGSLSGQSLEAMTALITPVKDLAIERVRRPPGTTRALIGATLRNQGVTTGFYLREVGIFATDPDDGEILYMYANAGTTADYIAPQGDGIIEKALNMNVFVGSAANITANIDESLVYATKQELDEAIAGINIRDASLTEKGVTQLSSATNSSAEDKAATPKAVKTVNEAAMAAQTTANAANLAAGAAQTAAANAQSAANAAETPTGAQAKVNAAVGSLPSLLTSAKGNAVAAINELFTSASNGKTAVAAAITGKGVPASGSDTFTQLATKIGQIVTGKRYASGSGDVASGVGKVTISGLKFTPSFVVVFLNRTAGPWYYAHLGKLNPSTPHASYGGVLFDPSTSDSSPTFLSTNTANSFYGFITTDGFEFKIGSTSALSYTWEAYE</sequence>
<evidence type="ECO:0000259" key="3">
    <source>
        <dbReference type="Pfam" id="PF12571"/>
    </source>
</evidence>
<feature type="domain" description="Phage tail fibre protein N-terminal" evidence="3">
    <location>
        <begin position="3"/>
        <end position="153"/>
    </location>
</feature>
<dbReference type="GO" id="GO:0046718">
    <property type="term" value="P:symbiont entry into host cell"/>
    <property type="evidence" value="ECO:0007669"/>
    <property type="project" value="InterPro"/>
</dbReference>
<dbReference type="GO" id="GO:0019062">
    <property type="term" value="P:virion attachment to host cell"/>
    <property type="evidence" value="ECO:0007669"/>
    <property type="project" value="InterPro"/>
</dbReference>
<evidence type="ECO:0000313" key="5">
    <source>
        <dbReference type="Proteomes" id="UP000681162"/>
    </source>
</evidence>
<proteinExistence type="predicted"/>
<evidence type="ECO:0000313" key="4">
    <source>
        <dbReference type="EMBL" id="GIO39084.1"/>
    </source>
</evidence>
<keyword evidence="2" id="KW-0945">Host-virus interaction</keyword>
<dbReference type="RefSeq" id="WP_212942029.1">
    <property type="nucleotide sequence ID" value="NZ_BORR01000017.1"/>
</dbReference>
<comment type="subcellular location">
    <subcellularLocation>
        <location evidence="1">Virion</location>
    </subcellularLocation>
</comment>
<dbReference type="Proteomes" id="UP000681162">
    <property type="component" value="Unassembled WGS sequence"/>
</dbReference>
<evidence type="ECO:0000256" key="2">
    <source>
        <dbReference type="ARBA" id="ARBA00022581"/>
    </source>
</evidence>
<keyword evidence="5" id="KW-1185">Reference proteome</keyword>
<dbReference type="InterPro" id="IPR022225">
    <property type="entry name" value="Phage_tail_fibre_N"/>
</dbReference>
<dbReference type="PANTHER" id="PTHR35191">
    <property type="entry name" value="PROPHAGE SIDE TAIL FIBER PROTEIN HOMOLOG STFQ-RELATED"/>
    <property type="match status" value="1"/>
</dbReference>
<dbReference type="AlphaFoldDB" id="A0A920CJ71"/>
<dbReference type="InterPro" id="IPR051934">
    <property type="entry name" value="Phage_Tail_Fiber_Structural"/>
</dbReference>
<reference evidence="4 5" key="1">
    <citation type="submission" date="2021-03" db="EMBL/GenBank/DDBJ databases">
        <title>Antimicrobial resistance genes in bacteria isolated from Japanese honey, and their potential for conferring macrolide and lincosamide resistance in the American foulbrood pathogen Paenibacillus larvae.</title>
        <authorList>
            <person name="Okamoto M."/>
            <person name="Kumagai M."/>
            <person name="Kanamori H."/>
            <person name="Takamatsu D."/>
        </authorList>
    </citation>
    <scope>NUCLEOTIDE SEQUENCE [LARGE SCALE GENOMIC DNA]</scope>
    <source>
        <strain evidence="4 5">J41TS12</strain>
    </source>
</reference>
<organism evidence="4 5">
    <name type="scientific">Paenibacillus antibioticophila</name>
    <dbReference type="NCBI Taxonomy" id="1274374"/>
    <lineage>
        <taxon>Bacteria</taxon>
        <taxon>Bacillati</taxon>
        <taxon>Bacillota</taxon>
        <taxon>Bacilli</taxon>
        <taxon>Bacillales</taxon>
        <taxon>Paenibacillaceae</taxon>
        <taxon>Paenibacillus</taxon>
    </lineage>
</organism>
<name>A0A920CJ71_9BACL</name>
<accession>A0A920CJ71</accession>
<dbReference type="Pfam" id="PF12571">
    <property type="entry name" value="Phage_tail_fib"/>
    <property type="match status" value="1"/>
</dbReference>
<gene>
    <name evidence="4" type="ORF">J41TS12_39450</name>
</gene>
<protein>
    <recommendedName>
        <fullName evidence="3">Phage tail fibre protein N-terminal domain-containing protein</fullName>
    </recommendedName>
</protein>
<dbReference type="PANTHER" id="PTHR35191:SF1">
    <property type="entry name" value="PROPHAGE SIDE TAIL FIBER PROTEIN HOMOLOG STFQ-RELATED"/>
    <property type="match status" value="1"/>
</dbReference>
<evidence type="ECO:0000256" key="1">
    <source>
        <dbReference type="ARBA" id="ARBA00004328"/>
    </source>
</evidence>
<dbReference type="Pfam" id="PF03406">
    <property type="entry name" value="Phage_fiber_2"/>
    <property type="match status" value="1"/>
</dbReference>
<comment type="caution">
    <text evidence="4">The sequence shown here is derived from an EMBL/GenBank/DDBJ whole genome shotgun (WGS) entry which is preliminary data.</text>
</comment>
<dbReference type="EMBL" id="BORR01000017">
    <property type="protein sequence ID" value="GIO39084.1"/>
    <property type="molecule type" value="Genomic_DNA"/>
</dbReference>